<protein>
    <recommendedName>
        <fullName evidence="8">Protein-tyrosine-phosphatase</fullName>
    </recommendedName>
</protein>
<keyword evidence="1" id="KW-0378">Hydrolase</keyword>
<proteinExistence type="predicted"/>
<comment type="caution">
    <text evidence="6">The sequence shown here is derived from an EMBL/GenBank/DDBJ whole genome shotgun (WGS) entry which is preliminary data.</text>
</comment>
<feature type="domain" description="Tyrosine-protein phosphatase" evidence="4">
    <location>
        <begin position="57"/>
        <end position="226"/>
    </location>
</feature>
<evidence type="ECO:0000259" key="5">
    <source>
        <dbReference type="PROSITE" id="PS50056"/>
    </source>
</evidence>
<dbReference type="PROSITE" id="PS50054">
    <property type="entry name" value="TYR_PHOSPHATASE_DUAL"/>
    <property type="match status" value="1"/>
</dbReference>
<sequence>MATAQAPPPSGPSSPPQQPQAELYGFGSFFQRATFNLTLGLNKAVVYGFGWANGLAWYNRIDERLVIGALPDDEAVVRELVEKENVTGVLNMCAEFAGLQSLYNQLGVEHAHMGVDDFEVPNAIMLQSAVNAISLCRSGAQWIKTHLEETQPRKPNASVYVHCKAGKGRSAAVALAYLISTYGMTPQEAQVVLLEKRRQVDEDIYETPEVADFYEMYLSRLELQAEPVTDTADTTKTVQPKATPAQNITTTPNGLAGMVAKSAAAPESASKADE</sequence>
<dbReference type="PROSITE" id="PS50056">
    <property type="entry name" value="TYR_PHOSPHATASE_2"/>
    <property type="match status" value="1"/>
</dbReference>
<name>A0ABR4MV83_9FUNG</name>
<evidence type="ECO:0000313" key="7">
    <source>
        <dbReference type="Proteomes" id="UP001527925"/>
    </source>
</evidence>
<dbReference type="InterPro" id="IPR016130">
    <property type="entry name" value="Tyr_Pase_AS"/>
</dbReference>
<dbReference type="PANTHER" id="PTHR46274">
    <property type="entry name" value="PHOSPHATIDYLINOSITOL PHOSPHATASE"/>
    <property type="match status" value="1"/>
</dbReference>
<evidence type="ECO:0000313" key="6">
    <source>
        <dbReference type="EMBL" id="KAL2911161.1"/>
    </source>
</evidence>
<accession>A0ABR4MV83</accession>
<reference evidence="6 7" key="1">
    <citation type="submission" date="2023-09" db="EMBL/GenBank/DDBJ databases">
        <title>Pangenome analysis of Batrachochytrium dendrobatidis and related Chytrids.</title>
        <authorList>
            <person name="Yacoub M.N."/>
            <person name="Stajich J.E."/>
            <person name="James T.Y."/>
        </authorList>
    </citation>
    <scope>NUCLEOTIDE SEQUENCE [LARGE SCALE GENOMIC DNA]</scope>
    <source>
        <strain evidence="6 7">JEL0888</strain>
    </source>
</reference>
<dbReference type="PANTHER" id="PTHR46274:SF6">
    <property type="entry name" value="TYR_PHOSPHATASE_2 DOMAIN-CONTAINING PROTEIN"/>
    <property type="match status" value="1"/>
</dbReference>
<keyword evidence="7" id="KW-1185">Reference proteome</keyword>
<dbReference type="Proteomes" id="UP001527925">
    <property type="component" value="Unassembled WGS sequence"/>
</dbReference>
<dbReference type="PROSITE" id="PS00383">
    <property type="entry name" value="TYR_PHOSPHATASE_1"/>
    <property type="match status" value="1"/>
</dbReference>
<dbReference type="InterPro" id="IPR029021">
    <property type="entry name" value="Prot-tyrosine_phosphatase-like"/>
</dbReference>
<dbReference type="SMART" id="SM00195">
    <property type="entry name" value="DSPc"/>
    <property type="match status" value="1"/>
</dbReference>
<dbReference type="SUPFAM" id="SSF52799">
    <property type="entry name" value="(Phosphotyrosine protein) phosphatases II"/>
    <property type="match status" value="1"/>
</dbReference>
<evidence type="ECO:0000256" key="1">
    <source>
        <dbReference type="ARBA" id="ARBA00022801"/>
    </source>
</evidence>
<feature type="compositionally biased region" description="Polar residues" evidence="3">
    <location>
        <begin position="235"/>
        <end position="253"/>
    </location>
</feature>
<dbReference type="InterPro" id="IPR020422">
    <property type="entry name" value="TYR_PHOSPHATASE_DUAL_dom"/>
</dbReference>
<dbReference type="InterPro" id="IPR000340">
    <property type="entry name" value="Dual-sp_phosphatase_cat-dom"/>
</dbReference>
<dbReference type="Pfam" id="PF00782">
    <property type="entry name" value="DSPc"/>
    <property type="match status" value="1"/>
</dbReference>
<evidence type="ECO:0000259" key="4">
    <source>
        <dbReference type="PROSITE" id="PS50054"/>
    </source>
</evidence>
<feature type="region of interest" description="Disordered" evidence="3">
    <location>
        <begin position="235"/>
        <end position="254"/>
    </location>
</feature>
<keyword evidence="2" id="KW-0904">Protein phosphatase</keyword>
<dbReference type="Gene3D" id="3.90.190.10">
    <property type="entry name" value="Protein tyrosine phosphatase superfamily"/>
    <property type="match status" value="1"/>
</dbReference>
<gene>
    <name evidence="6" type="ORF">HK105_209369</name>
</gene>
<dbReference type="EMBL" id="JADGIZ020000145">
    <property type="protein sequence ID" value="KAL2911161.1"/>
    <property type="molecule type" value="Genomic_DNA"/>
</dbReference>
<feature type="domain" description="Tyrosine specific protein phosphatases" evidence="5">
    <location>
        <begin position="137"/>
        <end position="197"/>
    </location>
</feature>
<organism evidence="6 7">
    <name type="scientific">Polyrhizophydium stewartii</name>
    <dbReference type="NCBI Taxonomy" id="2732419"/>
    <lineage>
        <taxon>Eukaryota</taxon>
        <taxon>Fungi</taxon>
        <taxon>Fungi incertae sedis</taxon>
        <taxon>Chytridiomycota</taxon>
        <taxon>Chytridiomycota incertae sedis</taxon>
        <taxon>Chytridiomycetes</taxon>
        <taxon>Rhizophydiales</taxon>
        <taxon>Rhizophydiales incertae sedis</taxon>
        <taxon>Polyrhizophydium</taxon>
    </lineage>
</organism>
<evidence type="ECO:0000256" key="3">
    <source>
        <dbReference type="SAM" id="MobiDB-lite"/>
    </source>
</evidence>
<dbReference type="InterPro" id="IPR000387">
    <property type="entry name" value="Tyr_Pase_dom"/>
</dbReference>
<evidence type="ECO:0008006" key="8">
    <source>
        <dbReference type="Google" id="ProtNLM"/>
    </source>
</evidence>
<evidence type="ECO:0000256" key="2">
    <source>
        <dbReference type="ARBA" id="ARBA00022912"/>
    </source>
</evidence>